<dbReference type="PROSITE" id="PS01180">
    <property type="entry name" value="CUB"/>
    <property type="match status" value="1"/>
</dbReference>
<reference evidence="7" key="2">
    <citation type="submission" date="2022-06" db="UniProtKB">
        <authorList>
            <consortium name="EnsemblMetazoa"/>
        </authorList>
    </citation>
    <scope>IDENTIFICATION</scope>
    <source>
        <strain evidence="7">p50T (Dazao)</strain>
    </source>
</reference>
<evidence type="ECO:0000256" key="5">
    <source>
        <dbReference type="SAM" id="SignalP"/>
    </source>
</evidence>
<dbReference type="SMART" id="SM00192">
    <property type="entry name" value="LDLa"/>
    <property type="match status" value="2"/>
</dbReference>
<feature type="chain" id="PRO_5035645428" description="CUB domain-containing protein" evidence="5">
    <location>
        <begin position="26"/>
        <end position="989"/>
    </location>
</feature>
<dbReference type="InterPro" id="IPR000859">
    <property type="entry name" value="CUB_dom"/>
</dbReference>
<keyword evidence="4" id="KW-0472">Membrane</keyword>
<dbReference type="PRINTS" id="PR00261">
    <property type="entry name" value="LDLRECEPTOR"/>
</dbReference>
<dbReference type="FunFam" id="2.60.120.290:FF:000065">
    <property type="entry name" value="Uncharacterized protein, isoform E"/>
    <property type="match status" value="1"/>
</dbReference>
<dbReference type="KEGG" id="bmor:101739495"/>
<feature type="compositionally biased region" description="Acidic residues" evidence="3">
    <location>
        <begin position="657"/>
        <end position="671"/>
    </location>
</feature>
<feature type="disulfide bond" evidence="2">
    <location>
        <begin position="34"/>
        <end position="52"/>
    </location>
</feature>
<organism evidence="7 8">
    <name type="scientific">Bombyx mori</name>
    <name type="common">Silk moth</name>
    <dbReference type="NCBI Taxonomy" id="7091"/>
    <lineage>
        <taxon>Eukaryota</taxon>
        <taxon>Metazoa</taxon>
        <taxon>Ecdysozoa</taxon>
        <taxon>Arthropoda</taxon>
        <taxon>Hexapoda</taxon>
        <taxon>Insecta</taxon>
        <taxon>Pterygota</taxon>
        <taxon>Neoptera</taxon>
        <taxon>Endopterygota</taxon>
        <taxon>Lepidoptera</taxon>
        <taxon>Glossata</taxon>
        <taxon>Ditrysia</taxon>
        <taxon>Bombycoidea</taxon>
        <taxon>Bombycidae</taxon>
        <taxon>Bombycinae</taxon>
        <taxon>Bombyx</taxon>
    </lineage>
</organism>
<evidence type="ECO:0000256" key="1">
    <source>
        <dbReference type="ARBA" id="ARBA00023157"/>
    </source>
</evidence>
<keyword evidence="8" id="KW-1185">Reference proteome</keyword>
<dbReference type="PANTHER" id="PTHR47537:SF8">
    <property type="entry name" value="CUB DOMAIN-CONTAINING PROTEIN"/>
    <property type="match status" value="1"/>
</dbReference>
<feature type="region of interest" description="Disordered" evidence="3">
    <location>
        <begin position="632"/>
        <end position="671"/>
    </location>
</feature>
<feature type="transmembrane region" description="Helical" evidence="4">
    <location>
        <begin position="922"/>
        <end position="950"/>
    </location>
</feature>
<evidence type="ECO:0000256" key="3">
    <source>
        <dbReference type="SAM" id="MobiDB-lite"/>
    </source>
</evidence>
<dbReference type="EnsemblMetazoa" id="XM_004924159.4">
    <property type="protein sequence ID" value="XP_004924216.1"/>
    <property type="gene ID" value="LOC101739495"/>
</dbReference>
<keyword evidence="4" id="KW-0812">Transmembrane</keyword>
<dbReference type="InterPro" id="IPR053207">
    <property type="entry name" value="Non-NMDA_GluR_Accessory"/>
</dbReference>
<dbReference type="AlphaFoldDB" id="A0A8R1WI18"/>
<accession>A0A8R1WI18</accession>
<dbReference type="CDD" id="cd00041">
    <property type="entry name" value="CUB"/>
    <property type="match status" value="1"/>
</dbReference>
<name>A0A8R1WI18_BOMMO</name>
<feature type="domain" description="CUB" evidence="6">
    <location>
        <begin position="213"/>
        <end position="364"/>
    </location>
</feature>
<dbReference type="SMART" id="SM00042">
    <property type="entry name" value="CUB"/>
    <property type="match status" value="1"/>
</dbReference>
<evidence type="ECO:0000256" key="4">
    <source>
        <dbReference type="SAM" id="Phobius"/>
    </source>
</evidence>
<dbReference type="InterPro" id="IPR023415">
    <property type="entry name" value="LDLR_class-A_CS"/>
</dbReference>
<dbReference type="Gene3D" id="4.10.400.10">
    <property type="entry name" value="Low-density Lipoprotein Receptor"/>
    <property type="match status" value="1"/>
</dbReference>
<dbReference type="SUPFAM" id="SSF57424">
    <property type="entry name" value="LDL receptor-like module"/>
    <property type="match status" value="1"/>
</dbReference>
<feature type="signal peptide" evidence="5">
    <location>
        <begin position="1"/>
        <end position="25"/>
    </location>
</feature>
<comment type="caution">
    <text evidence="2">Lacks conserved residue(s) required for the propagation of feature annotation.</text>
</comment>
<dbReference type="InterPro" id="IPR002172">
    <property type="entry name" value="LDrepeatLR_classA_rpt"/>
</dbReference>
<keyword evidence="5" id="KW-0732">Signal</keyword>
<dbReference type="PROSITE" id="PS50068">
    <property type="entry name" value="LDLRA_2"/>
    <property type="match status" value="2"/>
</dbReference>
<keyword evidence="4" id="KW-1133">Transmembrane helix</keyword>
<reference evidence="8" key="1">
    <citation type="journal article" date="2008" name="Insect Biochem. Mol. Biol.">
        <title>The genome of a lepidopteran model insect, the silkworm Bombyx mori.</title>
        <authorList>
            <consortium name="International Silkworm Genome Consortium"/>
        </authorList>
    </citation>
    <scope>NUCLEOTIDE SEQUENCE [LARGE SCALE GENOMIC DNA]</scope>
    <source>
        <strain evidence="8">p50T</strain>
    </source>
</reference>
<feature type="region of interest" description="Disordered" evidence="3">
    <location>
        <begin position="384"/>
        <end position="413"/>
    </location>
</feature>
<dbReference type="SUPFAM" id="SSF49854">
    <property type="entry name" value="Spermadhesin, CUB domain"/>
    <property type="match status" value="2"/>
</dbReference>
<dbReference type="InterPro" id="IPR056707">
    <property type="entry name" value="DUF7805"/>
</dbReference>
<dbReference type="InterPro" id="IPR035914">
    <property type="entry name" value="Sperma_CUB_dom_sf"/>
</dbReference>
<dbReference type="GeneID" id="101739495"/>
<dbReference type="Proteomes" id="UP000005204">
    <property type="component" value="Unassembled WGS sequence"/>
</dbReference>
<protein>
    <recommendedName>
        <fullName evidence="6">CUB domain-containing protein</fullName>
    </recommendedName>
</protein>
<evidence type="ECO:0000256" key="2">
    <source>
        <dbReference type="PROSITE-ProRule" id="PRU00124"/>
    </source>
</evidence>
<dbReference type="RefSeq" id="XP_021202361.1">
    <property type="nucleotide sequence ID" value="XM_021346686.3"/>
</dbReference>
<dbReference type="Pfam" id="PF00057">
    <property type="entry name" value="Ldl_recept_a"/>
    <property type="match status" value="1"/>
</dbReference>
<dbReference type="CDD" id="cd00112">
    <property type="entry name" value="LDLa"/>
    <property type="match status" value="1"/>
</dbReference>
<evidence type="ECO:0000259" key="6">
    <source>
        <dbReference type="PROSITE" id="PS01180"/>
    </source>
</evidence>
<dbReference type="InterPro" id="IPR036055">
    <property type="entry name" value="LDL_receptor-like_sf"/>
</dbReference>
<evidence type="ECO:0000313" key="7">
    <source>
        <dbReference type="EnsemblMetazoa" id="XP_004924216.1"/>
    </source>
</evidence>
<feature type="disulfide bond" evidence="2">
    <location>
        <begin position="27"/>
        <end position="39"/>
    </location>
</feature>
<dbReference type="PANTHER" id="PTHR47537">
    <property type="entry name" value="CUBILIN"/>
    <property type="match status" value="1"/>
</dbReference>
<evidence type="ECO:0000313" key="8">
    <source>
        <dbReference type="Proteomes" id="UP000005204"/>
    </source>
</evidence>
<dbReference type="PROSITE" id="PS01209">
    <property type="entry name" value="LDLRA_1"/>
    <property type="match status" value="1"/>
</dbReference>
<dbReference type="RefSeq" id="XP_004924216.1">
    <property type="nucleotide sequence ID" value="XM_004924159.5"/>
</dbReference>
<sequence>MAAAWWVCVWAGGLWAAAGWRGAAGGCGVAEFACRAGPCVRLDAYCDGEPQCADGSDEPPHCTPCNRTYYGRAGVAYSLAVRGPPRAPFLCHLTFTAGGGAHGDLVQLAFDEFRVGRYEPAALDGCPDGYMQVSELGRPFTGGSWCGEADGAALYYSETATVTVSVKLFRVRLGEAFGFRLRYKFLAQREAVVRFGALEAPLERGAVSPGTYCTRTYEECHRKACRLQSPNYPGMYPRNVTCYWSLRQKDIPTCKHAMISVRQEYSHKMQIKRSISMASLNKTGRAVRAWRECTGERDRLIFYDGATTDDPVLVEYCGGDWLPRVTSRGPEMLVAFHSSPFSAPLRPAAPAAPLRGFELDVDVVFADSDSLDYARESRRCEFHVKASSSEEETNSTAGPGGRGRRGRLRAPAHTLPPNTTCTWTFHGRPGDLVWIYFSSFTQYSLVEARRVESNEREEESSTSAVALRAACAVELRVWDGGGEGEAGARSLGHYCDAPPSLCARASLANATRAPRPCAPPDGYVSAASLLALALTSRPGTATHPLTFSLHYEFVDARLEGLPLPDDGRRARPAPEECARRLTAPGSFSSPRNALWFGRGGARRLRCVYRFDGEGSRVVLDLQAATFGREPRCATRPDPVTGRPNCVPDQIESHDGETEAEDGGPTDFDGDEDVPLRVPHLRIFESPWPGYRVPVGCICDNSSAPLRFDASGGALELELVARSLRAAEDHRHVHFQGSWSREQPRLCAARRRLAPPGTHFRLAFPYSNRISECGETPFLMEARGNRSVFLRVWGEEMTPSAPGTEPPPCATSNRVFVYDAHTSKLVRVICPGGSGAAVQVFTEEWWGRGGRSAALLVVWAAREAGSARLAWMEVWRAGQNASSCAHACGPLGACMPGALWCDGAEDCPGGADERGACGAGARLLAALGASGATGAAGAAGGALLLLAALLVRRRRRAVSDKRLLGALAAGRRLTEELLYDASRASSTASS</sequence>
<dbReference type="Gene3D" id="2.60.120.290">
    <property type="entry name" value="Spermadhesin, CUB domain"/>
    <property type="match status" value="2"/>
</dbReference>
<dbReference type="EnsemblMetazoa" id="XM_021346686.2">
    <property type="protein sequence ID" value="XP_021202361.1"/>
    <property type="gene ID" value="LOC101739495"/>
</dbReference>
<dbReference type="GO" id="GO:0005886">
    <property type="term" value="C:plasma membrane"/>
    <property type="evidence" value="ECO:0007669"/>
    <property type="project" value="TreeGrafter"/>
</dbReference>
<keyword evidence="1 2" id="KW-1015">Disulfide bond</keyword>
<proteinExistence type="predicted"/>
<dbReference type="Pfam" id="PF25090">
    <property type="entry name" value="DUF7805"/>
    <property type="match status" value="1"/>
</dbReference>